<evidence type="ECO:0000313" key="2">
    <source>
        <dbReference type="EMBL" id="PLT45670.1"/>
    </source>
</evidence>
<protein>
    <recommendedName>
        <fullName evidence="1">IDEAL domain-containing protein</fullName>
    </recommendedName>
</protein>
<dbReference type="Pfam" id="PF08858">
    <property type="entry name" value="IDEAL"/>
    <property type="match status" value="1"/>
</dbReference>
<comment type="caution">
    <text evidence="2">The sequence shown here is derived from an EMBL/GenBank/DDBJ whole genome shotgun (WGS) entry which is preliminary data.</text>
</comment>
<proteinExistence type="predicted"/>
<dbReference type="Gene3D" id="4.10.810.10">
    <property type="entry name" value="Virus Scaffolding Protein, Chain A"/>
    <property type="match status" value="1"/>
</dbReference>
<dbReference type="EMBL" id="NFEZ01000004">
    <property type="protein sequence ID" value="PLT45670.1"/>
    <property type="molecule type" value="Genomic_DNA"/>
</dbReference>
<gene>
    <name evidence="2" type="ORF">B8V81_4101</name>
</gene>
<evidence type="ECO:0000313" key="3">
    <source>
        <dbReference type="Proteomes" id="UP000234789"/>
    </source>
</evidence>
<feature type="domain" description="IDEAL" evidence="1">
    <location>
        <begin position="28"/>
        <end position="64"/>
    </location>
</feature>
<name>A0A2N5N5U3_9BACL</name>
<keyword evidence="3" id="KW-1185">Reference proteome</keyword>
<dbReference type="AlphaFoldDB" id="A0A2N5N5U3"/>
<dbReference type="Proteomes" id="UP000234789">
    <property type="component" value="Unassembled WGS sequence"/>
</dbReference>
<organism evidence="2 3">
    <name type="scientific">Paenibacillus pasadenensis</name>
    <dbReference type="NCBI Taxonomy" id="217090"/>
    <lineage>
        <taxon>Bacteria</taxon>
        <taxon>Bacillati</taxon>
        <taxon>Bacillota</taxon>
        <taxon>Bacilli</taxon>
        <taxon>Bacillales</taxon>
        <taxon>Paenibacillaceae</taxon>
        <taxon>Paenibacillus</taxon>
    </lineage>
</organism>
<dbReference type="InterPro" id="IPR014957">
    <property type="entry name" value="IDEAL_dom"/>
</dbReference>
<sequence length="69" mass="7988">MHKFAEVHPMDKMKANYEVMLGLAAEMLLDEAMIRFRKEKIYAAIDNALESGDKEGFEKLAAQWNTLQR</sequence>
<reference evidence="2 3" key="1">
    <citation type="submission" date="2017-05" db="EMBL/GenBank/DDBJ databases">
        <title>Functional genome analysis of Paenibacillus pasadenensis strain R16: insights on endophytic life style and antifungal activity.</title>
        <authorList>
            <person name="Passera A."/>
            <person name="Marcolungo L."/>
            <person name="Casati P."/>
            <person name="Brasca M."/>
            <person name="Quaglino F."/>
            <person name="Delledonne M."/>
        </authorList>
    </citation>
    <scope>NUCLEOTIDE SEQUENCE [LARGE SCALE GENOMIC DNA]</scope>
    <source>
        <strain evidence="2 3">R16</strain>
    </source>
</reference>
<dbReference type="SMART" id="SM00914">
    <property type="entry name" value="IDEAL"/>
    <property type="match status" value="1"/>
</dbReference>
<accession>A0A2N5N5U3</accession>
<dbReference type="InterPro" id="IPR027393">
    <property type="entry name" value="Virus_scaffolding_prot_C"/>
</dbReference>
<evidence type="ECO:0000259" key="1">
    <source>
        <dbReference type="SMART" id="SM00914"/>
    </source>
</evidence>